<evidence type="ECO:0000313" key="1">
    <source>
        <dbReference type="EMBL" id="CAG5075423.1"/>
    </source>
</evidence>
<evidence type="ECO:0000313" key="2">
    <source>
        <dbReference type="Proteomes" id="UP000786811"/>
    </source>
</evidence>
<keyword evidence="2" id="KW-1185">Reference proteome</keyword>
<dbReference type="AlphaFoldDB" id="A0A8J2EK73"/>
<organism evidence="1 2">
    <name type="scientific">Cotesia congregata</name>
    <name type="common">Parasitoid wasp</name>
    <name type="synonym">Apanteles congregatus</name>
    <dbReference type="NCBI Taxonomy" id="51543"/>
    <lineage>
        <taxon>Eukaryota</taxon>
        <taxon>Metazoa</taxon>
        <taxon>Ecdysozoa</taxon>
        <taxon>Arthropoda</taxon>
        <taxon>Hexapoda</taxon>
        <taxon>Insecta</taxon>
        <taxon>Pterygota</taxon>
        <taxon>Neoptera</taxon>
        <taxon>Endopterygota</taxon>
        <taxon>Hymenoptera</taxon>
        <taxon>Apocrita</taxon>
        <taxon>Ichneumonoidea</taxon>
        <taxon>Braconidae</taxon>
        <taxon>Microgastrinae</taxon>
        <taxon>Cotesia</taxon>
    </lineage>
</organism>
<dbReference type="EMBL" id="CAJNRD030001116">
    <property type="protein sequence ID" value="CAG5075423.1"/>
    <property type="molecule type" value="Genomic_DNA"/>
</dbReference>
<sequence>MENKIFALLRWVGGEYRGTYTSDVPVEWIKDFDVESFDSENEDPDLSYVVEWRVKNKMPKKGWPCADAQVVAVSGNVLKNMTRLDSSNVFDACPHDQQHSLRSCRKCRDRPPKHACQHLKLEEVKLITYFRLAMKKNRIYTTRPKS</sequence>
<name>A0A8J2EK73_COTCN</name>
<dbReference type="OrthoDB" id="7700450at2759"/>
<dbReference type="Proteomes" id="UP000786811">
    <property type="component" value="Unassembled WGS sequence"/>
</dbReference>
<reference evidence="1" key="1">
    <citation type="submission" date="2021-04" db="EMBL/GenBank/DDBJ databases">
        <authorList>
            <person name="Chebbi M.A.C M."/>
        </authorList>
    </citation>
    <scope>NUCLEOTIDE SEQUENCE</scope>
</reference>
<protein>
    <submittedName>
        <fullName evidence="1">Uncharacterized protein</fullName>
    </submittedName>
</protein>
<proteinExistence type="predicted"/>
<accession>A0A8J2EK73</accession>
<gene>
    <name evidence="1" type="ORF">HICCMSTLAB_LOCUS1577</name>
</gene>
<comment type="caution">
    <text evidence="1">The sequence shown here is derived from an EMBL/GenBank/DDBJ whole genome shotgun (WGS) entry which is preliminary data.</text>
</comment>